<keyword evidence="9" id="KW-0862">Zinc</keyword>
<feature type="signal peptide" evidence="14">
    <location>
        <begin position="1"/>
        <end position="23"/>
    </location>
</feature>
<dbReference type="SUPFAM" id="SSF57850">
    <property type="entry name" value="RING/U-box"/>
    <property type="match status" value="1"/>
</dbReference>
<evidence type="ECO:0000256" key="13">
    <source>
        <dbReference type="SAM" id="MobiDB-lite"/>
    </source>
</evidence>
<keyword evidence="6" id="KW-0479">Metal-binding</keyword>
<evidence type="ECO:0000256" key="10">
    <source>
        <dbReference type="ARBA" id="ARBA00022989"/>
    </source>
</evidence>
<evidence type="ECO:0000256" key="9">
    <source>
        <dbReference type="ARBA" id="ARBA00022833"/>
    </source>
</evidence>
<feature type="region of interest" description="Disordered" evidence="13">
    <location>
        <begin position="75"/>
        <end position="97"/>
    </location>
</feature>
<evidence type="ECO:0000256" key="12">
    <source>
        <dbReference type="PROSITE-ProRule" id="PRU00175"/>
    </source>
</evidence>
<feature type="chain" id="PRO_5021302672" description="RING-type E3 ubiquitin transferase" evidence="14">
    <location>
        <begin position="24"/>
        <end position="257"/>
    </location>
</feature>
<evidence type="ECO:0000256" key="3">
    <source>
        <dbReference type="ARBA" id="ARBA00012483"/>
    </source>
</evidence>
<dbReference type="EMBL" id="QEAM01000186">
    <property type="protein sequence ID" value="TPX44344.1"/>
    <property type="molecule type" value="Genomic_DNA"/>
</dbReference>
<comment type="catalytic activity">
    <reaction evidence="1">
        <text>S-ubiquitinyl-[E2 ubiquitin-conjugating enzyme]-L-cysteine + [acceptor protein]-L-lysine = [E2 ubiquitin-conjugating enzyme]-L-cysteine + N(6)-ubiquitinyl-[acceptor protein]-L-lysine.</text>
        <dbReference type="EC" id="2.3.2.27"/>
    </reaction>
</comment>
<evidence type="ECO:0000313" key="17">
    <source>
        <dbReference type="Proteomes" id="UP000320475"/>
    </source>
</evidence>
<sequence length="257" mass="29390">MTGFEITISIILMLMLCRHEASAGACVDRSSGSVARYTNDFPSHEHFPHRVITDGHSDVVGPLDNRYSQEQPLQYIPDGQSLGQPSTSASEPQNPSENFEEVLANLRKEIWRHGNALFKENPAVGIKKKQHAYLTRVIAMMKSDRYAAGYRHLAQMKELEPIVSKAVPSISIEEFRKIPAAIEVVMKSRYEYKKEHHMPTILFQKNCIICLYYFVDGDTTRVLPCGHQYHVKCIDRWLEEEEKCPCCLMSVWTDKDA</sequence>
<proteinExistence type="predicted"/>
<feature type="compositionally biased region" description="Polar residues" evidence="13">
    <location>
        <begin position="81"/>
        <end position="97"/>
    </location>
</feature>
<dbReference type="OrthoDB" id="8062037at2759"/>
<dbReference type="VEuPathDB" id="FungiDB:SeMB42_g05443"/>
<dbReference type="InterPro" id="IPR001841">
    <property type="entry name" value="Znf_RING"/>
</dbReference>
<dbReference type="PANTHER" id="PTHR45977:SF4">
    <property type="entry name" value="RING-TYPE DOMAIN-CONTAINING PROTEIN"/>
    <property type="match status" value="1"/>
</dbReference>
<accession>A0A507CYW0</accession>
<evidence type="ECO:0000256" key="8">
    <source>
        <dbReference type="ARBA" id="ARBA00022786"/>
    </source>
</evidence>
<keyword evidence="14" id="KW-0732">Signal</keyword>
<organism evidence="16 17">
    <name type="scientific">Synchytrium endobioticum</name>
    <dbReference type="NCBI Taxonomy" id="286115"/>
    <lineage>
        <taxon>Eukaryota</taxon>
        <taxon>Fungi</taxon>
        <taxon>Fungi incertae sedis</taxon>
        <taxon>Chytridiomycota</taxon>
        <taxon>Chytridiomycota incertae sedis</taxon>
        <taxon>Chytridiomycetes</taxon>
        <taxon>Synchytriales</taxon>
        <taxon>Synchytriaceae</taxon>
        <taxon>Synchytrium</taxon>
    </lineage>
</organism>
<dbReference type="AlphaFoldDB" id="A0A507CYW0"/>
<evidence type="ECO:0000256" key="5">
    <source>
        <dbReference type="ARBA" id="ARBA00022692"/>
    </source>
</evidence>
<evidence type="ECO:0000256" key="4">
    <source>
        <dbReference type="ARBA" id="ARBA00022679"/>
    </source>
</evidence>
<evidence type="ECO:0000256" key="1">
    <source>
        <dbReference type="ARBA" id="ARBA00000900"/>
    </source>
</evidence>
<dbReference type="GO" id="GO:0016020">
    <property type="term" value="C:membrane"/>
    <property type="evidence" value="ECO:0007669"/>
    <property type="project" value="UniProtKB-SubCell"/>
</dbReference>
<dbReference type="PROSITE" id="PS50089">
    <property type="entry name" value="ZF_RING_2"/>
    <property type="match status" value="1"/>
</dbReference>
<keyword evidence="4" id="KW-0808">Transferase</keyword>
<evidence type="ECO:0000256" key="7">
    <source>
        <dbReference type="ARBA" id="ARBA00022771"/>
    </source>
</evidence>
<keyword evidence="11" id="KW-0472">Membrane</keyword>
<dbReference type="GO" id="GO:0008270">
    <property type="term" value="F:zinc ion binding"/>
    <property type="evidence" value="ECO:0007669"/>
    <property type="project" value="UniProtKB-KW"/>
</dbReference>
<dbReference type="EC" id="2.3.2.27" evidence="3"/>
<keyword evidence="10" id="KW-1133">Transmembrane helix</keyword>
<dbReference type="Gene3D" id="3.30.40.10">
    <property type="entry name" value="Zinc/RING finger domain, C3HC4 (zinc finger)"/>
    <property type="match status" value="1"/>
</dbReference>
<dbReference type="SMART" id="SM00184">
    <property type="entry name" value="RING"/>
    <property type="match status" value="1"/>
</dbReference>
<evidence type="ECO:0000256" key="2">
    <source>
        <dbReference type="ARBA" id="ARBA00004141"/>
    </source>
</evidence>
<dbReference type="GO" id="GO:0061630">
    <property type="term" value="F:ubiquitin protein ligase activity"/>
    <property type="evidence" value="ECO:0007669"/>
    <property type="project" value="UniProtKB-EC"/>
</dbReference>
<comment type="caution">
    <text evidence="16">The sequence shown here is derived from an EMBL/GenBank/DDBJ whole genome shotgun (WGS) entry which is preliminary data.</text>
</comment>
<reference evidence="16 17" key="1">
    <citation type="journal article" date="2019" name="Sci. Rep.">
        <title>Comparative genomics of chytrid fungi reveal insights into the obligate biotrophic and pathogenic lifestyle of Synchytrium endobioticum.</title>
        <authorList>
            <person name="van de Vossenberg B.T.L.H."/>
            <person name="Warris S."/>
            <person name="Nguyen H.D.T."/>
            <person name="van Gent-Pelzer M.P.E."/>
            <person name="Joly D.L."/>
            <person name="van de Geest H.C."/>
            <person name="Bonants P.J.M."/>
            <person name="Smith D.S."/>
            <person name="Levesque C.A."/>
            <person name="van der Lee T.A.J."/>
        </authorList>
    </citation>
    <scope>NUCLEOTIDE SEQUENCE [LARGE SCALE GENOMIC DNA]</scope>
    <source>
        <strain evidence="16 17">LEV6574</strain>
    </source>
</reference>
<comment type="subcellular location">
    <subcellularLocation>
        <location evidence="2">Membrane</location>
        <topology evidence="2">Multi-pass membrane protein</topology>
    </subcellularLocation>
</comment>
<dbReference type="GO" id="GO:0016567">
    <property type="term" value="P:protein ubiquitination"/>
    <property type="evidence" value="ECO:0007669"/>
    <property type="project" value="TreeGrafter"/>
</dbReference>
<dbReference type="InterPro" id="IPR013083">
    <property type="entry name" value="Znf_RING/FYVE/PHD"/>
</dbReference>
<evidence type="ECO:0000259" key="15">
    <source>
        <dbReference type="PROSITE" id="PS50089"/>
    </source>
</evidence>
<protein>
    <recommendedName>
        <fullName evidence="3">RING-type E3 ubiquitin transferase</fullName>
        <ecNumber evidence="3">2.3.2.27</ecNumber>
    </recommendedName>
</protein>
<dbReference type="GO" id="GO:0006511">
    <property type="term" value="P:ubiquitin-dependent protein catabolic process"/>
    <property type="evidence" value="ECO:0007669"/>
    <property type="project" value="TreeGrafter"/>
</dbReference>
<evidence type="ECO:0000313" key="16">
    <source>
        <dbReference type="EMBL" id="TPX44344.1"/>
    </source>
</evidence>
<keyword evidence="8" id="KW-0833">Ubl conjugation pathway</keyword>
<keyword evidence="7 12" id="KW-0863">Zinc-finger</keyword>
<dbReference type="Proteomes" id="UP000320475">
    <property type="component" value="Unassembled WGS sequence"/>
</dbReference>
<dbReference type="Pfam" id="PF13639">
    <property type="entry name" value="zf-RING_2"/>
    <property type="match status" value="1"/>
</dbReference>
<keyword evidence="5" id="KW-0812">Transmembrane</keyword>
<name>A0A507CYW0_9FUNG</name>
<dbReference type="PANTHER" id="PTHR45977">
    <property type="entry name" value="TARGET OF ERK KINASE MPK-1"/>
    <property type="match status" value="1"/>
</dbReference>
<gene>
    <name evidence="16" type="ORF">SeLEV6574_g04541</name>
</gene>
<feature type="domain" description="RING-type" evidence="15">
    <location>
        <begin position="207"/>
        <end position="247"/>
    </location>
</feature>
<evidence type="ECO:0000256" key="14">
    <source>
        <dbReference type="SAM" id="SignalP"/>
    </source>
</evidence>
<evidence type="ECO:0000256" key="11">
    <source>
        <dbReference type="ARBA" id="ARBA00023136"/>
    </source>
</evidence>
<evidence type="ECO:0000256" key="6">
    <source>
        <dbReference type="ARBA" id="ARBA00022723"/>
    </source>
</evidence>